<feature type="transmembrane region" description="Helical" evidence="6">
    <location>
        <begin position="344"/>
        <end position="362"/>
    </location>
</feature>
<gene>
    <name evidence="8" type="ORF">Asru_0308_02</name>
</gene>
<dbReference type="FunFam" id="2.120.10.30:FF:000066">
    <property type="entry name" value="ABC transporter permease protein"/>
    <property type="match status" value="1"/>
</dbReference>
<evidence type="ECO:0000256" key="4">
    <source>
        <dbReference type="ARBA" id="ARBA00022989"/>
    </source>
</evidence>
<keyword evidence="9" id="KW-1185">Reference proteome</keyword>
<proteinExistence type="predicted"/>
<keyword evidence="3 6" id="KW-0812">Transmembrane</keyword>
<dbReference type="CDD" id="cd06579">
    <property type="entry name" value="TM_PBP1_transp_AraH_like"/>
    <property type="match status" value="1"/>
</dbReference>
<dbReference type="InterPro" id="IPR018119">
    <property type="entry name" value="Strictosidine_synth_cons-reg"/>
</dbReference>
<evidence type="ECO:0000259" key="7">
    <source>
        <dbReference type="Pfam" id="PF03088"/>
    </source>
</evidence>
<dbReference type="SUPFAM" id="SSF63829">
    <property type="entry name" value="Calcium-dependent phosphotriesterase"/>
    <property type="match status" value="1"/>
</dbReference>
<protein>
    <submittedName>
        <fullName evidence="8">ABC transporter</fullName>
    </submittedName>
</protein>
<keyword evidence="5 6" id="KW-0472">Membrane</keyword>
<keyword evidence="4 6" id="KW-1133">Transmembrane helix</keyword>
<dbReference type="Gene3D" id="2.120.10.30">
    <property type="entry name" value="TolB, C-terminal domain"/>
    <property type="match status" value="1"/>
</dbReference>
<evidence type="ECO:0000256" key="5">
    <source>
        <dbReference type="ARBA" id="ARBA00023136"/>
    </source>
</evidence>
<sequence>MPDADRMVETSAPTGADDAAAEAAAARPRFSDTLVRLRYTLIPDHVVGEILTKRWVDNAAPALFLVLVIATFGTLLPDFFSIGSLTSSLRQLGEFGCVVLAMMIVLVAGGIDLSVGSVFALGNFTALLLMNVLNTPAWVALVAVLAVCGLVGLVNGVLIGFLRLRAFLTTLVTLIIVRALVDMLLLRYATAITAGSPDSSVWDFVGDGSIGPVPFSIVVLLVLVIGGHVLLSRSRPGWRVMAVGGSRRSAHNAGISVRRTVCGTYVISGLLVGLSGFMYAARLSSAGAETGVGLELQALTAAILGGNSLGGGRGSTGKALMGAITVLVITNGVVRLGMQSGAGSMILGIILILAITVDVRWLKNRYKVLNKVYVSPAYNRLPPAPETAAGSGSPYAVNDKLRDVEIIGLGVVEGPEDVIFDRRDDLYCGTRHGDLVRFLAPDYTRHEVFAHIGGHPLGMQFDRDENLVVCVGGMGLYKVAPDGEVSKMTDETNRTPFKINDDARLRLTDDCDIAPDGRVFFSEGTMRYEMHSWPVDALESRGNGRFCVYDPRTNTTRTIIRDVLFANGVCLASDKQSFMYAETWGCRVRRYHFDGPKKGRIEDVLPNLPGYADNINRASDGNYWLALVGMRSPPVDLALQMPGFRRRMARRIAPDEWLYPNINTGCVVKFDESGRILDALWDLGGKNHPMITSMREHKGYLYLGGISNNRIGRYRIPGADPTWNGYDAYWGARA</sequence>
<dbReference type="PANTHER" id="PTHR32196">
    <property type="entry name" value="ABC TRANSPORTER PERMEASE PROTEIN YPHD-RELATED-RELATED"/>
    <property type="match status" value="1"/>
</dbReference>
<evidence type="ECO:0000256" key="2">
    <source>
        <dbReference type="ARBA" id="ARBA00022475"/>
    </source>
</evidence>
<dbReference type="AlphaFoldDB" id="A0A0D6P6N8"/>
<reference evidence="8 9" key="1">
    <citation type="submission" date="2012-11" db="EMBL/GenBank/DDBJ databases">
        <title>Whole genome sequence of Acidisphaera rubrifaciens HS-AP3.</title>
        <authorList>
            <person name="Azuma Y."/>
            <person name="Higashiura N."/>
            <person name="Hirakawa H."/>
            <person name="Matsushita K."/>
        </authorList>
    </citation>
    <scope>NUCLEOTIDE SEQUENCE [LARGE SCALE GENOMIC DNA]</scope>
    <source>
        <strain evidence="8 9">HS-AP3</strain>
    </source>
</reference>
<feature type="transmembrane region" description="Helical" evidence="6">
    <location>
        <begin position="59"/>
        <end position="80"/>
    </location>
</feature>
<comment type="subcellular location">
    <subcellularLocation>
        <location evidence="1">Cell membrane</location>
        <topology evidence="1">Multi-pass membrane protein</topology>
    </subcellularLocation>
</comment>
<keyword evidence="2" id="KW-1003">Cell membrane</keyword>
<dbReference type="Pfam" id="PF20067">
    <property type="entry name" value="SSL_N"/>
    <property type="match status" value="1"/>
</dbReference>
<name>A0A0D6P6N8_9PROT</name>
<feature type="transmembrane region" description="Helical" evidence="6">
    <location>
        <begin position="209"/>
        <end position="231"/>
    </location>
</feature>
<comment type="caution">
    <text evidence="8">The sequence shown here is derived from an EMBL/GenBank/DDBJ whole genome shotgun (WGS) entry which is preliminary data.</text>
</comment>
<dbReference type="InterPro" id="IPR001851">
    <property type="entry name" value="ABC_transp_permease"/>
</dbReference>
<evidence type="ECO:0000256" key="6">
    <source>
        <dbReference type="SAM" id="Phobius"/>
    </source>
</evidence>
<dbReference type="InterPro" id="IPR011042">
    <property type="entry name" value="6-blade_b-propeller_TolB-like"/>
</dbReference>
<feature type="transmembrane region" description="Helical" evidence="6">
    <location>
        <begin position="319"/>
        <end position="338"/>
    </location>
</feature>
<dbReference type="GO" id="GO:0022857">
    <property type="term" value="F:transmembrane transporter activity"/>
    <property type="evidence" value="ECO:0007669"/>
    <property type="project" value="InterPro"/>
</dbReference>
<organism evidence="8 9">
    <name type="scientific">Acidisphaera rubrifaciens HS-AP3</name>
    <dbReference type="NCBI Taxonomy" id="1231350"/>
    <lineage>
        <taxon>Bacteria</taxon>
        <taxon>Pseudomonadati</taxon>
        <taxon>Pseudomonadota</taxon>
        <taxon>Alphaproteobacteria</taxon>
        <taxon>Acetobacterales</taxon>
        <taxon>Acetobacteraceae</taxon>
        <taxon>Acidisphaera</taxon>
    </lineage>
</organism>
<dbReference type="Pfam" id="PF02653">
    <property type="entry name" value="BPD_transp_2"/>
    <property type="match status" value="1"/>
</dbReference>
<feature type="transmembrane region" description="Helical" evidence="6">
    <location>
        <begin position="137"/>
        <end position="159"/>
    </location>
</feature>
<dbReference type="GO" id="GO:0005886">
    <property type="term" value="C:plasma membrane"/>
    <property type="evidence" value="ECO:0007669"/>
    <property type="project" value="UniProtKB-SubCell"/>
</dbReference>
<evidence type="ECO:0000256" key="1">
    <source>
        <dbReference type="ARBA" id="ARBA00004651"/>
    </source>
</evidence>
<feature type="transmembrane region" description="Helical" evidence="6">
    <location>
        <begin position="92"/>
        <end position="111"/>
    </location>
</feature>
<dbReference type="Pfam" id="PF03088">
    <property type="entry name" value="Str_synth"/>
    <property type="match status" value="1"/>
</dbReference>
<evidence type="ECO:0000313" key="8">
    <source>
        <dbReference type="EMBL" id="GAN77430.1"/>
    </source>
</evidence>
<dbReference type="EMBL" id="BANB01000308">
    <property type="protein sequence ID" value="GAN77430.1"/>
    <property type="molecule type" value="Genomic_DNA"/>
</dbReference>
<dbReference type="Proteomes" id="UP000032680">
    <property type="component" value="Unassembled WGS sequence"/>
</dbReference>
<feature type="transmembrane region" description="Helical" evidence="6">
    <location>
        <begin position="166"/>
        <end position="189"/>
    </location>
</feature>
<dbReference type="RefSeq" id="WP_199445601.1">
    <property type="nucleotide sequence ID" value="NZ_BANB01000308.1"/>
</dbReference>
<feature type="domain" description="Strictosidine synthase conserved region" evidence="7">
    <location>
        <begin position="509"/>
        <end position="595"/>
    </location>
</feature>
<accession>A0A0D6P6N8</accession>
<evidence type="ECO:0000256" key="3">
    <source>
        <dbReference type="ARBA" id="ARBA00022692"/>
    </source>
</evidence>
<evidence type="ECO:0000313" key="9">
    <source>
        <dbReference type="Proteomes" id="UP000032680"/>
    </source>
</evidence>